<evidence type="ECO:0000256" key="7">
    <source>
        <dbReference type="ARBA" id="ARBA00037993"/>
    </source>
</evidence>
<comment type="similarity">
    <text evidence="7">Belongs to the QueC family.</text>
</comment>
<dbReference type="EC" id="6.3.4.20" evidence="8"/>
<dbReference type="PANTHER" id="PTHR42914">
    <property type="entry name" value="7-CYANO-7-DEAZAGUANINE SYNTHASE"/>
    <property type="match status" value="1"/>
</dbReference>
<comment type="pathway">
    <text evidence="1">Purine metabolism; 7-cyano-7-deazaguanine biosynthesis.</text>
</comment>
<feature type="non-terminal residue" evidence="10">
    <location>
        <position position="93"/>
    </location>
</feature>
<name>A0A382SJY4_9ZZZZ</name>
<dbReference type="SUPFAM" id="SSF52402">
    <property type="entry name" value="Adenine nucleotide alpha hydrolases-like"/>
    <property type="match status" value="1"/>
</dbReference>
<dbReference type="Pfam" id="PF06508">
    <property type="entry name" value="QueC"/>
    <property type="match status" value="1"/>
</dbReference>
<dbReference type="GO" id="GO:0016874">
    <property type="term" value="F:ligase activity"/>
    <property type="evidence" value="ECO:0007669"/>
    <property type="project" value="UniProtKB-KW"/>
</dbReference>
<evidence type="ECO:0000256" key="3">
    <source>
        <dbReference type="ARBA" id="ARBA00022723"/>
    </source>
</evidence>
<keyword evidence="6" id="KW-0067">ATP-binding</keyword>
<feature type="non-terminal residue" evidence="10">
    <location>
        <position position="1"/>
    </location>
</feature>
<proteinExistence type="inferred from homology"/>
<keyword evidence="5" id="KW-0862">Zinc</keyword>
<evidence type="ECO:0000256" key="4">
    <source>
        <dbReference type="ARBA" id="ARBA00022741"/>
    </source>
</evidence>
<comment type="catalytic activity">
    <reaction evidence="9">
        <text>7-carboxy-7-carbaguanine + NH4(+) + 2 ATP = 7-cyano-7-carbaguanine + 2 AMP + 2 diphosphate + 2 H(+)</text>
        <dbReference type="Rhea" id="RHEA:27982"/>
        <dbReference type="ChEBI" id="CHEBI:15378"/>
        <dbReference type="ChEBI" id="CHEBI:28938"/>
        <dbReference type="ChEBI" id="CHEBI:30616"/>
        <dbReference type="ChEBI" id="CHEBI:33019"/>
        <dbReference type="ChEBI" id="CHEBI:45075"/>
        <dbReference type="ChEBI" id="CHEBI:61036"/>
        <dbReference type="ChEBI" id="CHEBI:456215"/>
        <dbReference type="EC" id="6.3.4.20"/>
    </reaction>
</comment>
<keyword evidence="2" id="KW-0436">Ligase</keyword>
<evidence type="ECO:0000256" key="2">
    <source>
        <dbReference type="ARBA" id="ARBA00022598"/>
    </source>
</evidence>
<organism evidence="10">
    <name type="scientific">marine metagenome</name>
    <dbReference type="NCBI Taxonomy" id="408172"/>
    <lineage>
        <taxon>unclassified sequences</taxon>
        <taxon>metagenomes</taxon>
        <taxon>ecological metagenomes</taxon>
    </lineage>
</organism>
<evidence type="ECO:0000256" key="6">
    <source>
        <dbReference type="ARBA" id="ARBA00022840"/>
    </source>
</evidence>
<dbReference type="EMBL" id="UINC01129710">
    <property type="protein sequence ID" value="SVD10280.1"/>
    <property type="molecule type" value="Genomic_DNA"/>
</dbReference>
<evidence type="ECO:0000256" key="1">
    <source>
        <dbReference type="ARBA" id="ARBA00005061"/>
    </source>
</evidence>
<gene>
    <name evidence="10" type="ORF">METZ01_LOCUS363134</name>
</gene>
<dbReference type="PANTHER" id="PTHR42914:SF1">
    <property type="entry name" value="7-CYANO-7-DEAZAGUANINE SYNTHASE"/>
    <property type="match status" value="1"/>
</dbReference>
<dbReference type="InterPro" id="IPR018317">
    <property type="entry name" value="QueC"/>
</dbReference>
<protein>
    <recommendedName>
        <fullName evidence="8">7-cyano-7-deazaguanine synthase</fullName>
        <ecNumber evidence="8">6.3.4.20</ecNumber>
    </recommendedName>
</protein>
<dbReference type="GO" id="GO:0046872">
    <property type="term" value="F:metal ion binding"/>
    <property type="evidence" value="ECO:0007669"/>
    <property type="project" value="UniProtKB-KW"/>
</dbReference>
<evidence type="ECO:0000256" key="9">
    <source>
        <dbReference type="ARBA" id="ARBA00047890"/>
    </source>
</evidence>
<keyword evidence="4" id="KW-0547">Nucleotide-binding</keyword>
<dbReference type="Gene3D" id="3.40.50.620">
    <property type="entry name" value="HUPs"/>
    <property type="match status" value="1"/>
</dbReference>
<sequence length="93" mass="10193">VLFSGGLDSTTTLALALSEGYEVYAFTIDYHQRHSFEIEASKKVLQDYPDVKHIIFNVDLSVIGGSALTDTSIDVPIEESDSIPVTYVPARNT</sequence>
<accession>A0A382SJY4</accession>
<evidence type="ECO:0000256" key="5">
    <source>
        <dbReference type="ARBA" id="ARBA00022833"/>
    </source>
</evidence>
<evidence type="ECO:0000256" key="8">
    <source>
        <dbReference type="ARBA" id="ARBA00039149"/>
    </source>
</evidence>
<evidence type="ECO:0000313" key="10">
    <source>
        <dbReference type="EMBL" id="SVD10280.1"/>
    </source>
</evidence>
<reference evidence="10" key="1">
    <citation type="submission" date="2018-05" db="EMBL/GenBank/DDBJ databases">
        <authorList>
            <person name="Lanie J.A."/>
            <person name="Ng W.-L."/>
            <person name="Kazmierczak K.M."/>
            <person name="Andrzejewski T.M."/>
            <person name="Davidsen T.M."/>
            <person name="Wayne K.J."/>
            <person name="Tettelin H."/>
            <person name="Glass J.I."/>
            <person name="Rusch D."/>
            <person name="Podicherti R."/>
            <person name="Tsui H.-C.T."/>
            <person name="Winkler M.E."/>
        </authorList>
    </citation>
    <scope>NUCLEOTIDE SEQUENCE</scope>
</reference>
<keyword evidence="3" id="KW-0479">Metal-binding</keyword>
<dbReference type="AlphaFoldDB" id="A0A382SJY4"/>
<dbReference type="GO" id="GO:0005524">
    <property type="term" value="F:ATP binding"/>
    <property type="evidence" value="ECO:0007669"/>
    <property type="project" value="UniProtKB-KW"/>
</dbReference>
<dbReference type="InterPro" id="IPR014729">
    <property type="entry name" value="Rossmann-like_a/b/a_fold"/>
</dbReference>